<proteinExistence type="predicted"/>
<evidence type="ECO:0000313" key="3">
    <source>
        <dbReference type="Proteomes" id="UP000183047"/>
    </source>
</evidence>
<name>A0A1G5CAX5_9FIRM</name>
<gene>
    <name evidence="2" type="ORF">SAMN02910451_01023</name>
</gene>
<dbReference type="EMBL" id="FMUR01000006">
    <property type="protein sequence ID" value="SCX99583.1"/>
    <property type="molecule type" value="Genomic_DNA"/>
</dbReference>
<keyword evidence="3" id="KW-1185">Reference proteome</keyword>
<dbReference type="OrthoDB" id="9796702at2"/>
<organism evidence="2 3">
    <name type="scientific">Butyrivibrio hungatei</name>
    <dbReference type="NCBI Taxonomy" id="185008"/>
    <lineage>
        <taxon>Bacteria</taxon>
        <taxon>Bacillati</taxon>
        <taxon>Bacillota</taxon>
        <taxon>Clostridia</taxon>
        <taxon>Lachnospirales</taxon>
        <taxon>Lachnospiraceae</taxon>
        <taxon>Butyrivibrio</taxon>
    </lineage>
</organism>
<feature type="compositionally biased region" description="Acidic residues" evidence="1">
    <location>
        <begin position="157"/>
        <end position="169"/>
    </location>
</feature>
<dbReference type="Proteomes" id="UP000183047">
    <property type="component" value="Unassembled WGS sequence"/>
</dbReference>
<dbReference type="RefSeq" id="WP_074461741.1">
    <property type="nucleotide sequence ID" value="NZ_FMUR01000006.1"/>
</dbReference>
<protein>
    <recommendedName>
        <fullName evidence="4">SGNH/GDSL hydrolase family protein</fullName>
    </recommendedName>
</protein>
<feature type="region of interest" description="Disordered" evidence="1">
    <location>
        <begin position="157"/>
        <end position="178"/>
    </location>
</feature>
<evidence type="ECO:0000313" key="2">
    <source>
        <dbReference type="EMBL" id="SCX99583.1"/>
    </source>
</evidence>
<evidence type="ECO:0000256" key="1">
    <source>
        <dbReference type="SAM" id="MobiDB-lite"/>
    </source>
</evidence>
<reference evidence="3" key="1">
    <citation type="submission" date="2016-10" db="EMBL/GenBank/DDBJ databases">
        <authorList>
            <person name="Varghese N."/>
            <person name="Submissions S."/>
        </authorList>
    </citation>
    <scope>NUCLEOTIDE SEQUENCE [LARGE SCALE GENOMIC DNA]</scope>
    <source>
        <strain evidence="3">XBD2006</strain>
    </source>
</reference>
<evidence type="ECO:0008006" key="4">
    <source>
        <dbReference type="Google" id="ProtNLM"/>
    </source>
</evidence>
<sequence>MSKKQIFKIIIFIVAVMWLIPHITYCIRTPSDAKDRFVGFYAEKKNTIDAVVIGSSPVPYCIATPRIYGDMGITMYPLSTNMQRPVAAKYLVEEALKTQDPDLFIFEMKMWQAEDEQLINEDKDKHMGHTREVTDNMKYSLNRIRAINAMVDEDYADDAEDSENDEDNAENAVSGDDGKVNEDMKRINFYFDIFKYHSNWKTLVMWSQLRTFFYEYPDDLKGFTSSDEVGPAEKENCHNATDVVKMPAEQEEYLADLISCLNKHNKDALFIITPFTVSEEEQKKINYIRDYVTERGYNFLDMNQHLDEIGFDEATDYKDGGTHTNIVGADKVTVWFEDYLSENYVKTGKLGKHDRRHGREYNSWKKSYDLWMEELSRSEDKIRERIANGDYWKSEVNDENEEAE</sequence>
<accession>A0A1G5CAX5</accession>
<dbReference type="AlphaFoldDB" id="A0A1G5CAX5"/>